<dbReference type="AlphaFoldDB" id="C4J087"/>
<proteinExistence type="evidence at transcript level"/>
<organism evidence="1">
    <name type="scientific">Zea mays</name>
    <name type="common">Maize</name>
    <dbReference type="NCBI Taxonomy" id="4577"/>
    <lineage>
        <taxon>Eukaryota</taxon>
        <taxon>Viridiplantae</taxon>
        <taxon>Streptophyta</taxon>
        <taxon>Embryophyta</taxon>
        <taxon>Tracheophyta</taxon>
        <taxon>Spermatophyta</taxon>
        <taxon>Magnoliopsida</taxon>
        <taxon>Liliopsida</taxon>
        <taxon>Poales</taxon>
        <taxon>Poaceae</taxon>
        <taxon>PACMAD clade</taxon>
        <taxon>Panicoideae</taxon>
        <taxon>Andropogonodae</taxon>
        <taxon>Andropogoneae</taxon>
        <taxon>Tripsacinae</taxon>
        <taxon>Zea</taxon>
    </lineage>
</organism>
<name>C4J087_MAIZE</name>
<reference evidence="1" key="2">
    <citation type="submission" date="2012-06" db="EMBL/GenBank/DDBJ databases">
        <authorList>
            <person name="Yu Y."/>
            <person name="Currie J."/>
            <person name="Lomeli R."/>
            <person name="Angelova A."/>
            <person name="Collura K."/>
            <person name="Wissotski M."/>
            <person name="Campos D."/>
            <person name="Kudrna D."/>
            <person name="Golser W."/>
            <person name="Ashely E."/>
            <person name="Descour A."/>
            <person name="Fernandes J."/>
            <person name="Soderlund C."/>
            <person name="Walbot V."/>
        </authorList>
    </citation>
    <scope>NUCLEOTIDE SEQUENCE</scope>
    <source>
        <strain evidence="1">B73</strain>
    </source>
</reference>
<reference evidence="1" key="1">
    <citation type="journal article" date="2009" name="PLoS Genet.">
        <title>Sequencing, mapping, and analysis of 27,455 maize full-length cDNAs.</title>
        <authorList>
            <person name="Soderlund C."/>
            <person name="Descour A."/>
            <person name="Kudrna D."/>
            <person name="Bomhoff M."/>
            <person name="Boyd L."/>
            <person name="Currie J."/>
            <person name="Angelova A."/>
            <person name="Collura K."/>
            <person name="Wissotski M."/>
            <person name="Ashley E."/>
            <person name="Morrow D."/>
            <person name="Fernandes J."/>
            <person name="Walbot V."/>
            <person name="Yu Y."/>
        </authorList>
    </citation>
    <scope>NUCLEOTIDE SEQUENCE</scope>
    <source>
        <strain evidence="1">B73</strain>
    </source>
</reference>
<dbReference type="EMBL" id="BT084234">
    <property type="protein sequence ID" value="ACR34587.1"/>
    <property type="molecule type" value="mRNA"/>
</dbReference>
<evidence type="ECO:0000313" key="1">
    <source>
        <dbReference type="EMBL" id="ACR34587.1"/>
    </source>
</evidence>
<sequence>MKTKKKLSSVLQCSSRSKRLLLLGSIDVGPQHKLALRFLLFHGS</sequence>
<protein>
    <submittedName>
        <fullName evidence="1">Uncharacterized protein</fullName>
    </submittedName>
</protein>
<accession>C4J087</accession>